<dbReference type="AlphaFoldDB" id="A0A7X0PDH0"/>
<keyword evidence="2" id="KW-0560">Oxidoreductase</keyword>
<dbReference type="RefSeq" id="WP_184856950.1">
    <property type="nucleotide sequence ID" value="NZ_JACHLK010000003.1"/>
</dbReference>
<evidence type="ECO:0000256" key="3">
    <source>
        <dbReference type="RuleBase" id="RU000363"/>
    </source>
</evidence>
<name>A0A7X0PDH0_9BURK</name>
<evidence type="ECO:0000313" key="5">
    <source>
        <dbReference type="Proteomes" id="UP000575083"/>
    </source>
</evidence>
<dbReference type="PANTHER" id="PTHR44196">
    <property type="entry name" value="DEHYDROGENASE/REDUCTASE SDR FAMILY MEMBER 7B"/>
    <property type="match status" value="1"/>
</dbReference>
<dbReference type="PRINTS" id="PR00081">
    <property type="entry name" value="GDHRDH"/>
</dbReference>
<dbReference type="Proteomes" id="UP000575083">
    <property type="component" value="Unassembled WGS sequence"/>
</dbReference>
<sequence>MNPHTVEQPRPAPLPRTIVTGASSGIGRALALHLASLGVPVVALGRDAVRLQSLAAQHQLIHAWPADLARIGEIDALAQQIVARFPDLGVLIHNAGIQHDLRMDDTGYGSADIQQEVDVNLVAPIAFTRALLPHLQGRRQACVVNVTSALAHAPKRTAAVYSATKAGLRLFTQALRVQLRGSSVRVVDAVMPLVDTPMTQGRGRGKLPAEQAAQALVAGLLAGRAEIHIGKARWVPALQRWAPGLLARMLQNA</sequence>
<comment type="caution">
    <text evidence="4">The sequence shown here is derived from an EMBL/GenBank/DDBJ whole genome shotgun (WGS) entry which is preliminary data.</text>
</comment>
<dbReference type="GO" id="GO:0016020">
    <property type="term" value="C:membrane"/>
    <property type="evidence" value="ECO:0007669"/>
    <property type="project" value="TreeGrafter"/>
</dbReference>
<protein>
    <submittedName>
        <fullName evidence="4">Short-subunit dehydrogenase involved in D-alanine esterification of teichoic acids</fullName>
    </submittedName>
</protein>
<dbReference type="Pfam" id="PF00106">
    <property type="entry name" value="adh_short"/>
    <property type="match status" value="1"/>
</dbReference>
<organism evidence="4 5">
    <name type="scientific">Acidovorax soli</name>
    <dbReference type="NCBI Taxonomy" id="592050"/>
    <lineage>
        <taxon>Bacteria</taxon>
        <taxon>Pseudomonadati</taxon>
        <taxon>Pseudomonadota</taxon>
        <taxon>Betaproteobacteria</taxon>
        <taxon>Burkholderiales</taxon>
        <taxon>Comamonadaceae</taxon>
        <taxon>Acidovorax</taxon>
    </lineage>
</organism>
<accession>A0A7X0PDH0</accession>
<gene>
    <name evidence="4" type="ORF">HNP48_002219</name>
</gene>
<evidence type="ECO:0000256" key="1">
    <source>
        <dbReference type="ARBA" id="ARBA00006484"/>
    </source>
</evidence>
<dbReference type="PROSITE" id="PS00061">
    <property type="entry name" value="ADH_SHORT"/>
    <property type="match status" value="1"/>
</dbReference>
<comment type="similarity">
    <text evidence="1 3">Belongs to the short-chain dehydrogenases/reductases (SDR) family.</text>
</comment>
<dbReference type="PANTHER" id="PTHR44196:SF1">
    <property type="entry name" value="DEHYDROGENASE_REDUCTASE SDR FAMILY MEMBER 7B"/>
    <property type="match status" value="1"/>
</dbReference>
<dbReference type="GO" id="GO:0016491">
    <property type="term" value="F:oxidoreductase activity"/>
    <property type="evidence" value="ECO:0007669"/>
    <property type="project" value="UniProtKB-KW"/>
</dbReference>
<evidence type="ECO:0000256" key="2">
    <source>
        <dbReference type="ARBA" id="ARBA00023002"/>
    </source>
</evidence>
<reference evidence="4 5" key="1">
    <citation type="submission" date="2020-08" db="EMBL/GenBank/DDBJ databases">
        <title>Functional genomics of gut bacteria from endangered species of beetles.</title>
        <authorList>
            <person name="Carlos-Shanley C."/>
        </authorList>
    </citation>
    <scope>NUCLEOTIDE SEQUENCE [LARGE SCALE GENOMIC DNA]</scope>
    <source>
        <strain evidence="4 5">S00198</strain>
    </source>
</reference>
<dbReference type="EMBL" id="JACHLK010000003">
    <property type="protein sequence ID" value="MBB6559552.1"/>
    <property type="molecule type" value="Genomic_DNA"/>
</dbReference>
<dbReference type="InterPro" id="IPR036291">
    <property type="entry name" value="NAD(P)-bd_dom_sf"/>
</dbReference>
<evidence type="ECO:0000313" key="4">
    <source>
        <dbReference type="EMBL" id="MBB6559552.1"/>
    </source>
</evidence>
<proteinExistence type="inferred from homology"/>
<dbReference type="Gene3D" id="3.40.50.720">
    <property type="entry name" value="NAD(P)-binding Rossmann-like Domain"/>
    <property type="match status" value="1"/>
</dbReference>
<dbReference type="SUPFAM" id="SSF51735">
    <property type="entry name" value="NAD(P)-binding Rossmann-fold domains"/>
    <property type="match status" value="1"/>
</dbReference>
<dbReference type="InterPro" id="IPR020904">
    <property type="entry name" value="Sc_DH/Rdtase_CS"/>
</dbReference>
<dbReference type="PRINTS" id="PR00080">
    <property type="entry name" value="SDRFAMILY"/>
</dbReference>
<dbReference type="InterPro" id="IPR002347">
    <property type="entry name" value="SDR_fam"/>
</dbReference>
<keyword evidence="5" id="KW-1185">Reference proteome</keyword>